<dbReference type="InterPro" id="IPR005922">
    <property type="entry name" value="Phe_NH3-lyase"/>
</dbReference>
<gene>
    <name evidence="3" type="ORF">AJ80_00478</name>
</gene>
<dbReference type="InterPro" id="IPR023144">
    <property type="entry name" value="Phe_NH3-lyase_shielding_dom_sf"/>
</dbReference>
<name>A0A2B7Z471_POLH7</name>
<dbReference type="AlphaFoldDB" id="A0A2B7Z471"/>
<dbReference type="InterPro" id="IPR024083">
    <property type="entry name" value="Fumarase/histidase_N"/>
</dbReference>
<dbReference type="GO" id="GO:0006559">
    <property type="term" value="P:L-phenylalanine catabolic process"/>
    <property type="evidence" value="ECO:0007669"/>
    <property type="project" value="InterPro"/>
</dbReference>
<evidence type="ECO:0000313" key="4">
    <source>
        <dbReference type="Proteomes" id="UP000224634"/>
    </source>
</evidence>
<proteinExistence type="inferred from homology"/>
<dbReference type="SUPFAM" id="SSF48557">
    <property type="entry name" value="L-aspartase-like"/>
    <property type="match status" value="1"/>
</dbReference>
<dbReference type="PANTHER" id="PTHR10362">
    <property type="entry name" value="HISTIDINE AMMONIA-LYASE"/>
    <property type="match status" value="1"/>
</dbReference>
<organism evidence="3 4">
    <name type="scientific">Polytolypa hystricis (strain UAMH7299)</name>
    <dbReference type="NCBI Taxonomy" id="1447883"/>
    <lineage>
        <taxon>Eukaryota</taxon>
        <taxon>Fungi</taxon>
        <taxon>Dikarya</taxon>
        <taxon>Ascomycota</taxon>
        <taxon>Pezizomycotina</taxon>
        <taxon>Eurotiomycetes</taxon>
        <taxon>Eurotiomycetidae</taxon>
        <taxon>Onygenales</taxon>
        <taxon>Onygenales incertae sedis</taxon>
        <taxon>Polytolypa</taxon>
    </lineage>
</organism>
<sequence length="730" mass="79037">MKNANMQVEEVIAINGVCEAPIHHRKHDSHAKSVISSLLELEDYKRGVKRVILDGNSLDLAAVTAVARYGVLPTLTRKNEILATVVRSVNVLHESLAQGKSIYGVTTGFGGSADTRTEDYEALQKALIQHHNAAVLLPSDRGLSSPVPADGMKSHAIPIPIVKASMLCRSNSLIRGHSAVRLQVIESLNDLLAKDLTPVVPLRGSISASGDLTPLAYVAGVLEGNSDIYVNCGRSQNFQILPADRALKRAGLMPLTLGPKEGLGLLNGTTFSCGAASMVLFDANQLALLSQILTAMGTEALLGSVRNYHPFIARVRPHPGQQEAAENVSNFLKDSRMAADTGPDSSGLAQDRYALRTSSQWIGPSLEDLMLAQRQVECELNSTTDNPLFDPVHKEVHHGGNFQAASVTSAMEKTMRAVQMIGKMVFAQCSEIINPMLNKGLPPNLCADDPSLSFAFKGVDINMASYMSELAYLAHPVSSYVQSAEMHNQALNSLALISSRYTADAVEVLSLMVATYLYVLCQALDLRALHLEFATQARPDVYSITDDICKLAIPDAHVRASVQESIWTELMGHWARNSTSDLSARAEITANHSVGMLLELLSKHHDAAPIVNGNGAGADGSDGSSTASIQDWKNQVSNMLQHRYSEAREAFFKHQSTETYICSASRQLYCFVRETLAVPMHKGIVDHPTYASGEDPTVKKTIGSHISTIYYALCKGEFMAQLMACWSAKS</sequence>
<dbReference type="CDD" id="cd00332">
    <property type="entry name" value="PAL-HAL"/>
    <property type="match status" value="1"/>
</dbReference>
<dbReference type="NCBIfam" id="TIGR01226">
    <property type="entry name" value="phe_am_lyase"/>
    <property type="match status" value="1"/>
</dbReference>
<comment type="caution">
    <text evidence="3">The sequence shown here is derived from an EMBL/GenBank/DDBJ whole genome shotgun (WGS) entry which is preliminary data.</text>
</comment>
<evidence type="ECO:0000256" key="1">
    <source>
        <dbReference type="ARBA" id="ARBA00007238"/>
    </source>
</evidence>
<dbReference type="Proteomes" id="UP000224634">
    <property type="component" value="Unassembled WGS sequence"/>
</dbReference>
<dbReference type="Gene3D" id="1.10.275.10">
    <property type="entry name" value="Fumarase/aspartase (N-terminal domain)"/>
    <property type="match status" value="1"/>
</dbReference>
<reference evidence="3 4" key="1">
    <citation type="submission" date="2017-10" db="EMBL/GenBank/DDBJ databases">
        <title>Comparative genomics in systemic dimorphic fungi from Ajellomycetaceae.</title>
        <authorList>
            <person name="Munoz J.F."/>
            <person name="Mcewen J.G."/>
            <person name="Clay O.K."/>
            <person name="Cuomo C.A."/>
        </authorList>
    </citation>
    <scope>NUCLEOTIDE SEQUENCE [LARGE SCALE GENOMIC DNA]</scope>
    <source>
        <strain evidence="3 4">UAMH7299</strain>
    </source>
</reference>
<keyword evidence="4" id="KW-1185">Reference proteome</keyword>
<dbReference type="InterPro" id="IPR022313">
    <property type="entry name" value="Phe/His_NH3-lyase_AS"/>
</dbReference>
<dbReference type="PROSITE" id="PS00488">
    <property type="entry name" value="PAL_HISTIDASE"/>
    <property type="match status" value="1"/>
</dbReference>
<dbReference type="InterPro" id="IPR008948">
    <property type="entry name" value="L-Aspartase-like"/>
</dbReference>
<dbReference type="GO" id="GO:0016841">
    <property type="term" value="F:ammonia-lyase activity"/>
    <property type="evidence" value="ECO:0007669"/>
    <property type="project" value="InterPro"/>
</dbReference>
<dbReference type="STRING" id="1447883.A0A2B7Z471"/>
<dbReference type="GO" id="GO:0005737">
    <property type="term" value="C:cytoplasm"/>
    <property type="evidence" value="ECO:0007669"/>
    <property type="project" value="InterPro"/>
</dbReference>
<dbReference type="Gene3D" id="1.10.274.20">
    <property type="entry name" value="Phenylalanine ammonia-lyase 1, domain 3"/>
    <property type="match status" value="1"/>
</dbReference>
<dbReference type="Gene3D" id="1.20.200.10">
    <property type="entry name" value="Fumarase/aspartase (Central domain)"/>
    <property type="match status" value="1"/>
</dbReference>
<protein>
    <submittedName>
        <fullName evidence="3">Phenylalanine ammonia-lyase</fullName>
    </submittedName>
</protein>
<accession>A0A2B7Z471</accession>
<dbReference type="EMBL" id="PDNA01000003">
    <property type="protein sequence ID" value="PGH27928.1"/>
    <property type="molecule type" value="Genomic_DNA"/>
</dbReference>
<dbReference type="InterPro" id="IPR001106">
    <property type="entry name" value="Aromatic_Lyase"/>
</dbReference>
<evidence type="ECO:0000256" key="2">
    <source>
        <dbReference type="RuleBase" id="RU003954"/>
    </source>
</evidence>
<dbReference type="Pfam" id="PF00221">
    <property type="entry name" value="Lyase_aromatic"/>
    <property type="match status" value="1"/>
</dbReference>
<dbReference type="OrthoDB" id="10051290at2759"/>
<keyword evidence="2 3" id="KW-0456">Lyase</keyword>
<evidence type="ECO:0000313" key="3">
    <source>
        <dbReference type="EMBL" id="PGH27928.1"/>
    </source>
</evidence>
<comment type="similarity">
    <text evidence="1 2">Belongs to the PAL/histidase family.</text>
</comment>